<protein>
    <submittedName>
        <fullName evidence="2">MSP domain-containing protein</fullName>
    </submittedName>
</protein>
<keyword evidence="1" id="KW-1185">Reference proteome</keyword>
<proteinExistence type="predicted"/>
<name>A0A7E4W5X8_PANRE</name>
<sequence>MPPKHDMGAQPIYDITIAAVAAIKTTSALRRQLPLTVDTLKKNLDKAKRTSFNIEEFDPNQPDSNVILLRAQFDTRKNMEFKIKITMNGCLLVLLAHLVLPGERNCAQT</sequence>
<dbReference type="WBParaSite" id="Pan_g7961.t1">
    <property type="protein sequence ID" value="Pan_g7961.t1"/>
    <property type="gene ID" value="Pan_g7961"/>
</dbReference>
<reference evidence="1" key="1">
    <citation type="journal article" date="2013" name="Genetics">
        <title>The draft genome and transcriptome of Panagrellus redivivus are shaped by the harsh demands of a free-living lifestyle.</title>
        <authorList>
            <person name="Srinivasan J."/>
            <person name="Dillman A.R."/>
            <person name="Macchietto M.G."/>
            <person name="Heikkinen L."/>
            <person name="Lakso M."/>
            <person name="Fracchia K.M."/>
            <person name="Antoshechkin I."/>
            <person name="Mortazavi A."/>
            <person name="Wong G."/>
            <person name="Sternberg P.W."/>
        </authorList>
    </citation>
    <scope>NUCLEOTIDE SEQUENCE [LARGE SCALE GENOMIC DNA]</scope>
    <source>
        <strain evidence="1">MT8872</strain>
    </source>
</reference>
<dbReference type="AlphaFoldDB" id="A0A7E4W5X8"/>
<dbReference type="Proteomes" id="UP000492821">
    <property type="component" value="Unassembled WGS sequence"/>
</dbReference>
<evidence type="ECO:0000313" key="1">
    <source>
        <dbReference type="Proteomes" id="UP000492821"/>
    </source>
</evidence>
<accession>A0A7E4W5X8</accession>
<reference evidence="2" key="2">
    <citation type="submission" date="2020-10" db="UniProtKB">
        <authorList>
            <consortium name="WormBaseParasite"/>
        </authorList>
    </citation>
    <scope>IDENTIFICATION</scope>
</reference>
<evidence type="ECO:0000313" key="2">
    <source>
        <dbReference type="WBParaSite" id="Pan_g7961.t1"/>
    </source>
</evidence>
<organism evidence="1 2">
    <name type="scientific">Panagrellus redivivus</name>
    <name type="common">Microworm</name>
    <dbReference type="NCBI Taxonomy" id="6233"/>
    <lineage>
        <taxon>Eukaryota</taxon>
        <taxon>Metazoa</taxon>
        <taxon>Ecdysozoa</taxon>
        <taxon>Nematoda</taxon>
        <taxon>Chromadorea</taxon>
        <taxon>Rhabditida</taxon>
        <taxon>Tylenchina</taxon>
        <taxon>Panagrolaimomorpha</taxon>
        <taxon>Panagrolaimoidea</taxon>
        <taxon>Panagrolaimidae</taxon>
        <taxon>Panagrellus</taxon>
    </lineage>
</organism>